<proteinExistence type="predicted"/>
<dbReference type="EMBL" id="JAWJAV010000001">
    <property type="protein sequence ID" value="MDV2620292.1"/>
    <property type="molecule type" value="Genomic_DNA"/>
</dbReference>
<name>A0AAW8YFD6_PEDAC</name>
<organism evidence="1 2">
    <name type="scientific">Pediococcus acidilactici</name>
    <dbReference type="NCBI Taxonomy" id="1254"/>
    <lineage>
        <taxon>Bacteria</taxon>
        <taxon>Bacillati</taxon>
        <taxon>Bacillota</taxon>
        <taxon>Bacilli</taxon>
        <taxon>Lactobacillales</taxon>
        <taxon>Lactobacillaceae</taxon>
        <taxon>Pediococcus</taxon>
        <taxon>Pediococcus acidilactici group</taxon>
    </lineage>
</organism>
<sequence length="132" mass="15259">MNDQDKKIIKEALKQGFTFDEAMEFIEKMREAHYTQISYNSERGKGLMIGDDEDVLVGLLALSSKLLQRTDDFEMKLKIITTYEKWVTQKTGELLEKNSVIVSSADELDELNIPEPVKEELRQILNEKFNGK</sequence>
<comment type="caution">
    <text evidence="1">The sequence shown here is derived from an EMBL/GenBank/DDBJ whole genome shotgun (WGS) entry which is preliminary data.</text>
</comment>
<dbReference type="AlphaFoldDB" id="A0AAW8YFD6"/>
<evidence type="ECO:0000313" key="1">
    <source>
        <dbReference type="EMBL" id="MDV2620292.1"/>
    </source>
</evidence>
<accession>A0AAW8YFD6</accession>
<evidence type="ECO:0000313" key="2">
    <source>
        <dbReference type="Proteomes" id="UP001280897"/>
    </source>
</evidence>
<protein>
    <submittedName>
        <fullName evidence="1">Uncharacterized protein</fullName>
    </submittedName>
</protein>
<dbReference type="Proteomes" id="UP001280897">
    <property type="component" value="Unassembled WGS sequence"/>
</dbReference>
<gene>
    <name evidence="1" type="ORF">R0G89_00885</name>
</gene>
<reference evidence="1" key="1">
    <citation type="journal article" date="2023" name="PeerJ">
        <title>Selection and evaluation of lactic acid bacteria from chicken feces in Thailand as potential probiotics.</title>
        <authorList>
            <person name="Khurajog B."/>
            <person name="Disastra Y."/>
            <person name="Lawwyne L.D."/>
            <person name="Sirichokchatchawan W."/>
            <person name="Niyomtham W."/>
            <person name="Yindee J."/>
            <person name="Hampson D.J."/>
            <person name="Prapasarakul N."/>
        </authorList>
    </citation>
    <scope>NUCLEOTIDE SEQUENCE</scope>
    <source>
        <strain evidence="1">BF9</strain>
    </source>
</reference>
<reference evidence="1" key="2">
    <citation type="submission" date="2023-10" db="EMBL/GenBank/DDBJ databases">
        <authorList>
            <person name="Khurajog B."/>
        </authorList>
    </citation>
    <scope>NUCLEOTIDE SEQUENCE</scope>
    <source>
        <strain evidence="1">BF9</strain>
    </source>
</reference>
<dbReference type="RefSeq" id="WP_008840864.1">
    <property type="nucleotide sequence ID" value="NZ_JAWJAV010000001.1"/>
</dbReference>